<feature type="compositionally biased region" description="Basic and acidic residues" evidence="2">
    <location>
        <begin position="245"/>
        <end position="277"/>
    </location>
</feature>
<dbReference type="Proteomes" id="UP000663870">
    <property type="component" value="Unassembled WGS sequence"/>
</dbReference>
<evidence type="ECO:0008006" key="5">
    <source>
        <dbReference type="Google" id="ProtNLM"/>
    </source>
</evidence>
<comment type="similarity">
    <text evidence="1">Belongs to the protein phosphatase inhibitor 2 family.</text>
</comment>
<protein>
    <recommendedName>
        <fullName evidence="5">Protein phosphatase inhibitor 2</fullName>
    </recommendedName>
</protein>
<feature type="region of interest" description="Disordered" evidence="2">
    <location>
        <begin position="1"/>
        <end position="22"/>
    </location>
</feature>
<dbReference type="GO" id="GO:0009966">
    <property type="term" value="P:regulation of signal transduction"/>
    <property type="evidence" value="ECO:0007669"/>
    <property type="project" value="InterPro"/>
</dbReference>
<proteinExistence type="inferred from homology"/>
<comment type="caution">
    <text evidence="3">The sequence shown here is derived from an EMBL/GenBank/DDBJ whole genome shotgun (WGS) entry which is preliminary data.</text>
</comment>
<feature type="region of interest" description="Disordered" evidence="2">
    <location>
        <begin position="232"/>
        <end position="277"/>
    </location>
</feature>
<dbReference type="PANTHER" id="PTHR12398:SF20">
    <property type="entry name" value="PROTEIN PHOSPHATASE 1 REGULATORY INHIBITOR SUBUNIT 2"/>
    <property type="match status" value="1"/>
</dbReference>
<organism evidence="3 4">
    <name type="scientific">Rotaria sordida</name>
    <dbReference type="NCBI Taxonomy" id="392033"/>
    <lineage>
        <taxon>Eukaryota</taxon>
        <taxon>Metazoa</taxon>
        <taxon>Spiralia</taxon>
        <taxon>Gnathifera</taxon>
        <taxon>Rotifera</taxon>
        <taxon>Eurotatoria</taxon>
        <taxon>Bdelloidea</taxon>
        <taxon>Philodinida</taxon>
        <taxon>Philodinidae</taxon>
        <taxon>Rotaria</taxon>
    </lineage>
</organism>
<evidence type="ECO:0000256" key="1">
    <source>
        <dbReference type="ARBA" id="ARBA00005472"/>
    </source>
</evidence>
<reference evidence="3" key="1">
    <citation type="submission" date="2021-02" db="EMBL/GenBank/DDBJ databases">
        <authorList>
            <person name="Nowell W R."/>
        </authorList>
    </citation>
    <scope>NUCLEOTIDE SEQUENCE</scope>
</reference>
<dbReference type="GO" id="GO:0004864">
    <property type="term" value="F:protein phosphatase inhibitor activity"/>
    <property type="evidence" value="ECO:0007669"/>
    <property type="project" value="InterPro"/>
</dbReference>
<dbReference type="Gene3D" id="6.10.250.1050">
    <property type="match status" value="3"/>
</dbReference>
<accession>A0A814T0L3</accession>
<evidence type="ECO:0000313" key="4">
    <source>
        <dbReference type="Proteomes" id="UP000663870"/>
    </source>
</evidence>
<dbReference type="EMBL" id="CAJNOL010000656">
    <property type="protein sequence ID" value="CAF1155113.1"/>
    <property type="molecule type" value="Genomic_DNA"/>
</dbReference>
<dbReference type="AlphaFoldDB" id="A0A814T0L3"/>
<keyword evidence="4" id="KW-1185">Reference proteome</keyword>
<dbReference type="Pfam" id="PF04979">
    <property type="entry name" value="IPP-2"/>
    <property type="match status" value="2"/>
</dbReference>
<name>A0A814T0L3_9BILA</name>
<evidence type="ECO:0000313" key="3">
    <source>
        <dbReference type="EMBL" id="CAF1155113.1"/>
    </source>
</evidence>
<evidence type="ECO:0000256" key="2">
    <source>
        <dbReference type="SAM" id="MobiDB-lite"/>
    </source>
</evidence>
<dbReference type="InterPro" id="IPR007062">
    <property type="entry name" value="PPI-2"/>
</dbReference>
<sequence length="291" mass="33700">MSSNFNNEIHDPVGNLTRRPVRGILKSSKSMDEGRLENNQQTISTLNDYPTTGMTRSESKSQKIPHFDEMNIIATYHPIDKDYGHMKIEEPKTPYAPNDNIDEDMDIGVNNDETVSPGFDPNTLVQRLNESSIPSSSSSQFNFNRLSRRSFDENALMSPEELEHRKQFEQHRKQHYNEFEVVRLRKREIEAELRALEQEEATGSGSEGKQSGTMSSSNDSIKPILVHHSKDSMVSTNHQQHHHVHVDSDHQHDVDERSLTPEERERKKQFELKRKKHYNEFRVAHIGDKDD</sequence>
<gene>
    <name evidence="3" type="ORF">JXQ802_LOCUS21947</name>
</gene>
<feature type="region of interest" description="Disordered" evidence="2">
    <location>
        <begin position="196"/>
        <end position="220"/>
    </location>
</feature>
<feature type="compositionally biased region" description="Polar residues" evidence="2">
    <location>
        <begin position="203"/>
        <end position="220"/>
    </location>
</feature>
<dbReference type="PANTHER" id="PTHR12398">
    <property type="entry name" value="PROTEIN PHOSPHATASE INHIBITOR"/>
    <property type="match status" value="1"/>
</dbReference>